<proteinExistence type="predicted"/>
<gene>
    <name evidence="1" type="ORF">NEZAVI_LOCUS2533</name>
</gene>
<name>A0A9P0E4H3_NEZVI</name>
<keyword evidence="2" id="KW-1185">Reference proteome</keyword>
<evidence type="ECO:0000313" key="2">
    <source>
        <dbReference type="Proteomes" id="UP001152798"/>
    </source>
</evidence>
<evidence type="ECO:0000313" key="1">
    <source>
        <dbReference type="EMBL" id="CAH1391526.1"/>
    </source>
</evidence>
<dbReference type="Proteomes" id="UP001152798">
    <property type="component" value="Chromosome 1"/>
</dbReference>
<protein>
    <submittedName>
        <fullName evidence="1">Uncharacterized protein</fullName>
    </submittedName>
</protein>
<dbReference type="EMBL" id="OV725077">
    <property type="protein sequence ID" value="CAH1391526.1"/>
    <property type="molecule type" value="Genomic_DNA"/>
</dbReference>
<reference evidence="1" key="1">
    <citation type="submission" date="2022-01" db="EMBL/GenBank/DDBJ databases">
        <authorList>
            <person name="King R."/>
        </authorList>
    </citation>
    <scope>NUCLEOTIDE SEQUENCE</scope>
</reference>
<organism evidence="1 2">
    <name type="scientific">Nezara viridula</name>
    <name type="common">Southern green stink bug</name>
    <name type="synonym">Cimex viridulus</name>
    <dbReference type="NCBI Taxonomy" id="85310"/>
    <lineage>
        <taxon>Eukaryota</taxon>
        <taxon>Metazoa</taxon>
        <taxon>Ecdysozoa</taxon>
        <taxon>Arthropoda</taxon>
        <taxon>Hexapoda</taxon>
        <taxon>Insecta</taxon>
        <taxon>Pterygota</taxon>
        <taxon>Neoptera</taxon>
        <taxon>Paraneoptera</taxon>
        <taxon>Hemiptera</taxon>
        <taxon>Heteroptera</taxon>
        <taxon>Panheteroptera</taxon>
        <taxon>Pentatomomorpha</taxon>
        <taxon>Pentatomoidea</taxon>
        <taxon>Pentatomidae</taxon>
        <taxon>Pentatominae</taxon>
        <taxon>Nezara</taxon>
    </lineage>
</organism>
<dbReference type="AlphaFoldDB" id="A0A9P0E4H3"/>
<sequence length="96" mass="10546">MGCSSYRERGSEDRLVCLCKLGGLADAGRAIALPAEEQRRHEEMRGSIDPNLCPNYVVRDLHKSSSPLLVLCTACPPLRILSLSKATRFSSSHAYL</sequence>
<accession>A0A9P0E4H3</accession>